<dbReference type="InterPro" id="IPR027107">
    <property type="entry name" value="Tuberin/Ral-act_asu"/>
</dbReference>
<evidence type="ECO:0000313" key="5">
    <source>
        <dbReference type="Proteomes" id="UP000023152"/>
    </source>
</evidence>
<dbReference type="Pfam" id="PF02145">
    <property type="entry name" value="Rap_GAP"/>
    <property type="match status" value="1"/>
</dbReference>
<gene>
    <name evidence="4" type="ORF">RFI_09379</name>
</gene>
<dbReference type="GO" id="GO:0051056">
    <property type="term" value="P:regulation of small GTPase mediated signal transduction"/>
    <property type="evidence" value="ECO:0007669"/>
    <property type="project" value="InterPro"/>
</dbReference>
<keyword evidence="1" id="KW-0343">GTPase activation</keyword>
<accession>X6NPA3</accession>
<evidence type="ECO:0000256" key="2">
    <source>
        <dbReference type="SAM" id="MobiDB-lite"/>
    </source>
</evidence>
<dbReference type="Gene3D" id="3.40.50.11210">
    <property type="entry name" value="Rap/Ran-GAP"/>
    <property type="match status" value="1"/>
</dbReference>
<dbReference type="GO" id="GO:0005634">
    <property type="term" value="C:nucleus"/>
    <property type="evidence" value="ECO:0007669"/>
    <property type="project" value="InterPro"/>
</dbReference>
<dbReference type="PROSITE" id="PS50085">
    <property type="entry name" value="RAPGAP"/>
    <property type="match status" value="1"/>
</dbReference>
<dbReference type="AlphaFoldDB" id="X6NPA3"/>
<protein>
    <recommendedName>
        <fullName evidence="3">Rap-GAP domain-containing protein</fullName>
    </recommendedName>
</protein>
<dbReference type="EMBL" id="ASPP01007064">
    <property type="protein sequence ID" value="ETO27753.1"/>
    <property type="molecule type" value="Genomic_DNA"/>
</dbReference>
<dbReference type="SUPFAM" id="SSF111347">
    <property type="entry name" value="Rap/Ran-GAP"/>
    <property type="match status" value="1"/>
</dbReference>
<organism evidence="4 5">
    <name type="scientific">Reticulomyxa filosa</name>
    <dbReference type="NCBI Taxonomy" id="46433"/>
    <lineage>
        <taxon>Eukaryota</taxon>
        <taxon>Sar</taxon>
        <taxon>Rhizaria</taxon>
        <taxon>Retaria</taxon>
        <taxon>Foraminifera</taxon>
        <taxon>Monothalamids</taxon>
        <taxon>Reticulomyxidae</taxon>
        <taxon>Reticulomyxa</taxon>
    </lineage>
</organism>
<dbReference type="GO" id="GO:0005096">
    <property type="term" value="F:GTPase activator activity"/>
    <property type="evidence" value="ECO:0007669"/>
    <property type="project" value="UniProtKB-KW"/>
</dbReference>
<feature type="domain" description="Rap-GAP" evidence="3">
    <location>
        <begin position="53"/>
        <end position="249"/>
    </location>
</feature>
<evidence type="ECO:0000256" key="1">
    <source>
        <dbReference type="ARBA" id="ARBA00022468"/>
    </source>
</evidence>
<dbReference type="Proteomes" id="UP000023152">
    <property type="component" value="Unassembled WGS sequence"/>
</dbReference>
<sequence>MFSSSAYSNGGGDESHEPPTLGVVDSSSSSSLPSSLSSTAMNWTNRNDLRSALDALDKVAMLDQLDVSLLVHDVDRNKNVPLEQVQFSDLDMLRTSDARSHSNEFKHLLSKLSNHVDLDTHSGYCGGLTRHDCKRIYYYANRTHEIVFHVPSLMTKSEFARKKDIYFSTPIRIIWSKSKAPIFLSTQFKPNPRFKRPDTPIIYIRLTPLEAGLYRVSIQGDLVLEHLQGKRDKRVAIDNDTNVLALFFY</sequence>
<dbReference type="OrthoDB" id="19311at2759"/>
<comment type="caution">
    <text evidence="4">The sequence shown here is derived from an EMBL/GenBank/DDBJ whole genome shotgun (WGS) entry which is preliminary data.</text>
</comment>
<dbReference type="PANTHER" id="PTHR10063">
    <property type="entry name" value="TUBERIN"/>
    <property type="match status" value="1"/>
</dbReference>
<dbReference type="PANTHER" id="PTHR10063:SF11">
    <property type="entry name" value="RHO GTPASE-ACTIVATING PROTEIN CG5521-RELATED"/>
    <property type="match status" value="1"/>
</dbReference>
<keyword evidence="5" id="KW-1185">Reference proteome</keyword>
<evidence type="ECO:0000313" key="4">
    <source>
        <dbReference type="EMBL" id="ETO27753.1"/>
    </source>
</evidence>
<evidence type="ECO:0000259" key="3">
    <source>
        <dbReference type="PROSITE" id="PS50085"/>
    </source>
</evidence>
<proteinExistence type="predicted"/>
<dbReference type="InterPro" id="IPR000331">
    <property type="entry name" value="Rap/Ran_GAP_dom"/>
</dbReference>
<feature type="compositionally biased region" description="Low complexity" evidence="2">
    <location>
        <begin position="26"/>
        <end position="38"/>
    </location>
</feature>
<reference evidence="4 5" key="1">
    <citation type="journal article" date="2013" name="Curr. Biol.">
        <title>The Genome of the Foraminiferan Reticulomyxa filosa.</title>
        <authorList>
            <person name="Glockner G."/>
            <person name="Hulsmann N."/>
            <person name="Schleicher M."/>
            <person name="Noegel A.A."/>
            <person name="Eichinger L."/>
            <person name="Gallinger C."/>
            <person name="Pawlowski J."/>
            <person name="Sierra R."/>
            <person name="Euteneuer U."/>
            <person name="Pillet L."/>
            <person name="Moustafa A."/>
            <person name="Platzer M."/>
            <person name="Groth M."/>
            <person name="Szafranski K."/>
            <person name="Schliwa M."/>
        </authorList>
    </citation>
    <scope>NUCLEOTIDE SEQUENCE [LARGE SCALE GENOMIC DNA]</scope>
</reference>
<dbReference type="InterPro" id="IPR035974">
    <property type="entry name" value="Rap/Ran-GAP_sf"/>
</dbReference>
<name>X6NPA3_RETFI</name>
<feature type="region of interest" description="Disordered" evidence="2">
    <location>
        <begin position="1"/>
        <end position="38"/>
    </location>
</feature>
<dbReference type="GO" id="GO:0005737">
    <property type="term" value="C:cytoplasm"/>
    <property type="evidence" value="ECO:0007669"/>
    <property type="project" value="TreeGrafter"/>
</dbReference>